<dbReference type="HOGENOM" id="CLU_021766_1_0_1"/>
<dbReference type="Pfam" id="PF03663">
    <property type="entry name" value="Glyco_hydro_76"/>
    <property type="match status" value="1"/>
</dbReference>
<dbReference type="GO" id="GO:0005975">
    <property type="term" value="P:carbohydrate metabolic process"/>
    <property type="evidence" value="ECO:0007669"/>
    <property type="project" value="InterPro"/>
</dbReference>
<keyword evidence="3" id="KW-1185">Reference proteome</keyword>
<dbReference type="PANTHER" id="PTHR47791">
    <property type="entry name" value="MEIOTICALLY UP-REGULATED GENE 191 PROTEIN"/>
    <property type="match status" value="1"/>
</dbReference>
<evidence type="ECO:0000313" key="3">
    <source>
        <dbReference type="Proteomes" id="UP000054321"/>
    </source>
</evidence>
<reference evidence="3" key="2">
    <citation type="submission" date="2015-01" db="EMBL/GenBank/DDBJ databases">
        <title>Evolutionary Origins and Diversification of the Mycorrhizal Mutualists.</title>
        <authorList>
            <consortium name="DOE Joint Genome Institute"/>
            <consortium name="Mycorrhizal Genomics Consortium"/>
            <person name="Kohler A."/>
            <person name="Kuo A."/>
            <person name="Nagy L.G."/>
            <person name="Floudas D."/>
            <person name="Copeland A."/>
            <person name="Barry K.W."/>
            <person name="Cichocki N."/>
            <person name="Veneault-Fourrey C."/>
            <person name="LaButti K."/>
            <person name="Lindquist E.A."/>
            <person name="Lipzen A."/>
            <person name="Lundell T."/>
            <person name="Morin E."/>
            <person name="Murat C."/>
            <person name="Riley R."/>
            <person name="Ohm R."/>
            <person name="Sun H."/>
            <person name="Tunlid A."/>
            <person name="Henrissat B."/>
            <person name="Grigoriev I.V."/>
            <person name="Hibbett D.S."/>
            <person name="Martin F."/>
        </authorList>
    </citation>
    <scope>NUCLEOTIDE SEQUENCE [LARGE SCALE GENOMIC DNA]</scope>
    <source>
        <strain evidence="3">Zn</strain>
    </source>
</reference>
<feature type="signal peptide" evidence="1">
    <location>
        <begin position="1"/>
        <end position="24"/>
    </location>
</feature>
<dbReference type="PANTHER" id="PTHR47791:SF2">
    <property type="entry name" value="ENDO MANNANASE, GH76 FAMILY (EUROFUNG)"/>
    <property type="match status" value="1"/>
</dbReference>
<dbReference type="InterPro" id="IPR053169">
    <property type="entry name" value="MUG_Protein"/>
</dbReference>
<dbReference type="AlphaFoldDB" id="A0A0C3GNZ7"/>
<name>A0A0C3GNZ7_OIDMZ</name>
<dbReference type="SUPFAM" id="SSF48208">
    <property type="entry name" value="Six-hairpin glycosidases"/>
    <property type="match status" value="1"/>
</dbReference>
<feature type="chain" id="PRO_5002164853" evidence="1">
    <location>
        <begin position="25"/>
        <end position="563"/>
    </location>
</feature>
<dbReference type="GO" id="GO:0016787">
    <property type="term" value="F:hydrolase activity"/>
    <property type="evidence" value="ECO:0007669"/>
    <property type="project" value="UniProtKB-KW"/>
</dbReference>
<organism evidence="2 3">
    <name type="scientific">Oidiodendron maius (strain Zn)</name>
    <dbReference type="NCBI Taxonomy" id="913774"/>
    <lineage>
        <taxon>Eukaryota</taxon>
        <taxon>Fungi</taxon>
        <taxon>Dikarya</taxon>
        <taxon>Ascomycota</taxon>
        <taxon>Pezizomycotina</taxon>
        <taxon>Leotiomycetes</taxon>
        <taxon>Leotiomycetes incertae sedis</taxon>
        <taxon>Myxotrichaceae</taxon>
        <taxon>Oidiodendron</taxon>
    </lineage>
</organism>
<dbReference type="InterPro" id="IPR008928">
    <property type="entry name" value="6-hairpin_glycosidase_sf"/>
</dbReference>
<evidence type="ECO:0000313" key="2">
    <source>
        <dbReference type="EMBL" id="KIM97800.1"/>
    </source>
</evidence>
<dbReference type="EMBL" id="KN832881">
    <property type="protein sequence ID" value="KIM97800.1"/>
    <property type="molecule type" value="Genomic_DNA"/>
</dbReference>
<keyword evidence="2" id="KW-0378">Hydrolase</keyword>
<dbReference type="OrthoDB" id="4104179at2759"/>
<evidence type="ECO:0000256" key="1">
    <source>
        <dbReference type="SAM" id="SignalP"/>
    </source>
</evidence>
<dbReference type="Gene3D" id="1.50.10.20">
    <property type="match status" value="1"/>
</dbReference>
<dbReference type="InterPro" id="IPR005198">
    <property type="entry name" value="Glyco_hydro_76"/>
</dbReference>
<dbReference type="InParanoid" id="A0A0C3GNZ7"/>
<reference evidence="2 3" key="1">
    <citation type="submission" date="2014-04" db="EMBL/GenBank/DDBJ databases">
        <authorList>
            <consortium name="DOE Joint Genome Institute"/>
            <person name="Kuo A."/>
            <person name="Martino E."/>
            <person name="Perotto S."/>
            <person name="Kohler A."/>
            <person name="Nagy L.G."/>
            <person name="Floudas D."/>
            <person name="Copeland A."/>
            <person name="Barry K.W."/>
            <person name="Cichocki N."/>
            <person name="Veneault-Fourrey C."/>
            <person name="LaButti K."/>
            <person name="Lindquist E.A."/>
            <person name="Lipzen A."/>
            <person name="Lundell T."/>
            <person name="Morin E."/>
            <person name="Murat C."/>
            <person name="Sun H."/>
            <person name="Tunlid A."/>
            <person name="Henrissat B."/>
            <person name="Grigoriev I.V."/>
            <person name="Hibbett D.S."/>
            <person name="Martin F."/>
            <person name="Nordberg H.P."/>
            <person name="Cantor M.N."/>
            <person name="Hua S.X."/>
        </authorList>
    </citation>
    <scope>NUCLEOTIDE SEQUENCE [LARGE SCALE GENOMIC DNA]</scope>
    <source>
        <strain evidence="2 3">Zn</strain>
    </source>
</reference>
<accession>A0A0C3GNZ7</accession>
<keyword evidence="1" id="KW-0732">Signal</keyword>
<dbReference type="STRING" id="913774.A0A0C3GNZ7"/>
<proteinExistence type="predicted"/>
<protein>
    <submittedName>
        <fullName evidence="2">Glycoside hydrolase family 76 protein</fullName>
    </submittedName>
</protein>
<gene>
    <name evidence="2" type="ORF">OIDMADRAFT_105296</name>
</gene>
<sequence length="563" mass="62966">MPSPIRLVIRLPALLCLLCGIAFAIGTSTPAALPNLPLPVSEQLPLLPPKQISPPANTEDSIFSHFILALDVLQQEFFAIWQAVLGTHFSAALTTLSASYLSLESEKENENLINKYFSQLVGAYFAQDVFGIMQEAHDDMLWVVLEWLETIKFINTHSALHYAGTSAREGQDWYGMQYIPAFAHRARIFWELASKGWDNTLCRGGMLWSPYPPPYKNAITNELYITASVAMYLYFPGDDNASPFSDYIPGYIDVESPGKPHDTKYLDEAIQAYRWLQQIHMTNNQGLYVDGYHISGWTGTNNTGMVCDLRNEMVYTYNQGVLLSGLRGLYEATGEVEFLEDGHDLVRSVIKATGWHLWENTNAEKTDGNPLGRWHGLGRSGILEDACDSSGTCSQDGQNFKGIFFHHISTFCAHLPPYLSLSSGYARMDENIRMKHDSSCARYTSWIQHNAKAALTTRDSDGKLGMWWGAPKSIDISNFEAEVKLPDGAVDHRNPIAQSQPVDLKVDEKNVIKEGRYTNSQDERPGILDLNDRGRGRTVETHGGGMAVLRAAWEISPREWAIS</sequence>
<dbReference type="Proteomes" id="UP000054321">
    <property type="component" value="Unassembled WGS sequence"/>
</dbReference>